<feature type="active site" description="Charge relay system" evidence="1">
    <location>
        <position position="201"/>
    </location>
</feature>
<feature type="domain" description="Serine aminopeptidase S33" evidence="4">
    <location>
        <begin position="27"/>
        <end position="216"/>
    </location>
</feature>
<evidence type="ECO:0000313" key="6">
    <source>
        <dbReference type="Proteomes" id="UP000580797"/>
    </source>
</evidence>
<dbReference type="PANTHER" id="PTHR43194">
    <property type="entry name" value="HYDROLASE ALPHA/BETA FOLD FAMILY"/>
    <property type="match status" value="1"/>
</dbReference>
<dbReference type="PANTHER" id="PTHR43194:SF2">
    <property type="entry name" value="PEROXISOMAL MEMBRANE PROTEIN LPX1"/>
    <property type="match status" value="1"/>
</dbReference>
<dbReference type="SUPFAM" id="SSF53474">
    <property type="entry name" value="alpha/beta-Hydrolases"/>
    <property type="match status" value="1"/>
</dbReference>
<feature type="active site" description="Nucleophile" evidence="1">
    <location>
        <position position="102"/>
    </location>
</feature>
<name>A0A7W8WZF8_9MICC</name>
<dbReference type="EC" id="3.1.1.1" evidence="5"/>
<dbReference type="AlphaFoldDB" id="A0A7W8WZF8"/>
<dbReference type="PIRSF" id="PIRSF017388">
    <property type="entry name" value="Esterase_lipase"/>
    <property type="match status" value="1"/>
</dbReference>
<gene>
    <name evidence="5" type="ORF">HD598_000460</name>
</gene>
<evidence type="ECO:0000313" key="5">
    <source>
        <dbReference type="EMBL" id="MBB5511773.1"/>
    </source>
</evidence>
<dbReference type="InterPro" id="IPR012354">
    <property type="entry name" value="Esterase_lipase"/>
</dbReference>
<dbReference type="EMBL" id="JACHDR010000001">
    <property type="protein sequence ID" value="MBB5511773.1"/>
    <property type="molecule type" value="Genomic_DNA"/>
</dbReference>
<protein>
    <submittedName>
        <fullName evidence="5">Carboxylesterase</fullName>
        <ecNumber evidence="5">3.1.1.1</ecNumber>
    </submittedName>
</protein>
<dbReference type="Proteomes" id="UP000580797">
    <property type="component" value="Unassembled WGS sequence"/>
</dbReference>
<sequence length="260" mass="27439">MNTALPAPQPPLDPTQPFTVLRPGSTAVLVIHGFTGSPLSVRPWANAFLEAGFSVSVPLLPGHGTRWEDLNGTSYKAYINAVSAHFDRLRREHENVVVAGLSMGGTLALRLGEIRDPAGIITVNPSLKFASPTASLAPALRWVVKSVEPIRDDIAKPGVTEGAYSRTPVGGVAELGKLMAVTRGKLSQITAPVLLFRSATDHVVPDSSIKILEKGLAKNPLKGSNVQVTALPNSFHVATLDYDAAAIESGSVAFVRGLVK</sequence>
<evidence type="ECO:0000259" key="4">
    <source>
        <dbReference type="Pfam" id="PF12146"/>
    </source>
</evidence>
<feature type="site" description="Important for substrate specificity" evidence="3">
    <location>
        <position position="150"/>
    </location>
</feature>
<proteinExistence type="predicted"/>
<evidence type="ECO:0000256" key="3">
    <source>
        <dbReference type="PIRSR" id="PIRSR017388-3"/>
    </source>
</evidence>
<dbReference type="InterPro" id="IPR050228">
    <property type="entry name" value="Carboxylesterase_BioH"/>
</dbReference>
<dbReference type="Gene3D" id="3.40.50.1820">
    <property type="entry name" value="alpha/beta hydrolase"/>
    <property type="match status" value="1"/>
</dbReference>
<accession>A0A7W8WZF8</accession>
<dbReference type="InterPro" id="IPR029058">
    <property type="entry name" value="AB_hydrolase_fold"/>
</dbReference>
<feature type="active site" description="Charge relay system" evidence="1">
    <location>
        <position position="236"/>
    </location>
</feature>
<dbReference type="InterPro" id="IPR022742">
    <property type="entry name" value="Hydrolase_4"/>
</dbReference>
<dbReference type="RefSeq" id="WP_183663525.1">
    <property type="nucleotide sequence ID" value="NZ_BAAARH010000006.1"/>
</dbReference>
<reference evidence="5 6" key="1">
    <citation type="submission" date="2020-08" db="EMBL/GenBank/DDBJ databases">
        <title>Sequencing the genomes of 1000 actinobacteria strains.</title>
        <authorList>
            <person name="Klenk H.-P."/>
        </authorList>
    </citation>
    <scope>NUCLEOTIDE SEQUENCE [LARGE SCALE GENOMIC DNA]</scope>
    <source>
        <strain evidence="5 6">DSM 105783</strain>
    </source>
</reference>
<feature type="binding site" evidence="2">
    <location>
        <position position="103"/>
    </location>
    <ligand>
        <name>substrate</name>
    </ligand>
</feature>
<keyword evidence="5" id="KW-0378">Hydrolase</keyword>
<feature type="binding site" evidence="2">
    <location>
        <position position="34"/>
    </location>
    <ligand>
        <name>substrate</name>
    </ligand>
</feature>
<comment type="caution">
    <text evidence="5">The sequence shown here is derived from an EMBL/GenBank/DDBJ whole genome shotgun (WGS) entry which is preliminary data.</text>
</comment>
<evidence type="ECO:0000256" key="1">
    <source>
        <dbReference type="PIRSR" id="PIRSR017388-1"/>
    </source>
</evidence>
<evidence type="ECO:0000256" key="2">
    <source>
        <dbReference type="PIRSR" id="PIRSR017388-2"/>
    </source>
</evidence>
<organism evidence="5 6">
    <name type="scientific">Neomicrococcus aestuarii</name>
    <dbReference type="NCBI Taxonomy" id="556325"/>
    <lineage>
        <taxon>Bacteria</taxon>
        <taxon>Bacillati</taxon>
        <taxon>Actinomycetota</taxon>
        <taxon>Actinomycetes</taxon>
        <taxon>Micrococcales</taxon>
        <taxon>Micrococcaceae</taxon>
        <taxon>Neomicrococcus</taxon>
    </lineage>
</organism>
<dbReference type="GO" id="GO:0106435">
    <property type="term" value="F:carboxylesterase activity"/>
    <property type="evidence" value="ECO:0007669"/>
    <property type="project" value="UniProtKB-EC"/>
</dbReference>
<dbReference type="Pfam" id="PF12146">
    <property type="entry name" value="Hydrolase_4"/>
    <property type="match status" value="1"/>
</dbReference>